<dbReference type="SUPFAM" id="SSF52540">
    <property type="entry name" value="P-loop containing nucleoside triphosphate hydrolases"/>
    <property type="match status" value="1"/>
</dbReference>
<organism evidence="3 4">
    <name type="scientific">Ignatzschineria cameli</name>
    <dbReference type="NCBI Taxonomy" id="2182793"/>
    <lineage>
        <taxon>Bacteria</taxon>
        <taxon>Pseudomonadati</taxon>
        <taxon>Pseudomonadota</taxon>
        <taxon>Gammaproteobacteria</taxon>
        <taxon>Cardiobacteriales</taxon>
        <taxon>Ignatzschineriaceae</taxon>
        <taxon>Ignatzschineria</taxon>
    </lineage>
</organism>
<reference evidence="4" key="1">
    <citation type="submission" date="2018-05" db="EMBL/GenBank/DDBJ databases">
        <title>Ignatzschineria dubaiensis sp. nov., isolated from necrotic foot tissues of dromedaries (Camelus dromedarius) and associated maggots in Dubai, United Arab Emirates.</title>
        <authorList>
            <person name="Tsang C.C."/>
            <person name="Tang J.Y.M."/>
            <person name="Fong J.Y.H."/>
            <person name="Kinne J."/>
            <person name="Lee H.H."/>
            <person name="Joseph M."/>
            <person name="Jose S."/>
            <person name="Schuster R.K."/>
            <person name="Tang Y."/>
            <person name="Sivakumar S."/>
            <person name="Chen J.H.K."/>
            <person name="Teng J.L.L."/>
            <person name="Lau S.K.P."/>
            <person name="Wernery U."/>
            <person name="Woo P.C.Y."/>
        </authorList>
    </citation>
    <scope>NUCLEOTIDE SEQUENCE [LARGE SCALE GENOMIC DNA]</scope>
    <source>
        <strain evidence="4">UAE-HKU57</strain>
    </source>
</reference>
<feature type="coiled-coil region" evidence="1">
    <location>
        <begin position="267"/>
        <end position="294"/>
    </location>
</feature>
<evidence type="ECO:0000313" key="3">
    <source>
        <dbReference type="EMBL" id="PWD83304.1"/>
    </source>
</evidence>
<keyword evidence="1" id="KW-0175">Coiled coil</keyword>
<dbReference type="RefSeq" id="WP_109218015.1">
    <property type="nucleotide sequence ID" value="NZ_QEWW01000014.1"/>
</dbReference>
<dbReference type="Proteomes" id="UP000245059">
    <property type="component" value="Unassembled WGS sequence"/>
</dbReference>
<name>A0A2U2AKD5_9GAMM</name>
<dbReference type="Pfam" id="PF13175">
    <property type="entry name" value="AAA_15"/>
    <property type="match status" value="1"/>
</dbReference>
<protein>
    <recommendedName>
        <fullName evidence="2">Endonuclease GajA/Old nuclease/RecF-like AAA domain-containing protein</fullName>
    </recommendedName>
</protein>
<accession>A0A2U2AKD5</accession>
<dbReference type="PANTHER" id="PTHR32114">
    <property type="entry name" value="ABC TRANSPORTER ABCH.3"/>
    <property type="match status" value="1"/>
</dbReference>
<evidence type="ECO:0000313" key="4">
    <source>
        <dbReference type="Proteomes" id="UP000245059"/>
    </source>
</evidence>
<feature type="coiled-coil region" evidence="1">
    <location>
        <begin position="492"/>
        <end position="526"/>
    </location>
</feature>
<dbReference type="EMBL" id="QEWW01000014">
    <property type="protein sequence ID" value="PWD83304.1"/>
    <property type="molecule type" value="Genomic_DNA"/>
</dbReference>
<feature type="coiled-coil region" evidence="1">
    <location>
        <begin position="205"/>
        <end position="239"/>
    </location>
</feature>
<gene>
    <name evidence="3" type="ORF">DC077_10105</name>
</gene>
<feature type="domain" description="Endonuclease GajA/Old nuclease/RecF-like AAA" evidence="2">
    <location>
        <begin position="1"/>
        <end position="545"/>
    </location>
</feature>
<dbReference type="PANTHER" id="PTHR32114:SF2">
    <property type="entry name" value="ABC TRANSPORTER ABCH.3"/>
    <property type="match status" value="1"/>
</dbReference>
<sequence>MIITKINLENFLCYYGENEFSLTKGTNLIIGHNGSGKTKLFEALDWFFQYEFTGSSLLSLVTEKRKKDAKNEPDSKFTVSVTVEFQEPSSDNITMLNHSFTKSFQVLVDNYGECVSTTPLEYSALLERSNGERDRATDKSAWDYLTDLFPTANRKFSLFKGESELETLKNEEAFKQLIELYASSKIYQPYEDDAKECINFLEDKIAKESRKDEKNRKKYENLEDEINYLTKKITLLKEQEDEVYETILYATGEQGKIKKLVAQSENFNKLSHKKESLSKRKKELTDQLQDKFMEYLFDRKWLLKGFAPIQDQFIEKVANLDRISREQEAEYNKELGAKKGLAEATLQLLGDATPLSSTVPSRSIMEELLKDELCKFCNRPAEKGSEAYKFIEKRLQIAKQELEKEQMSEDPPLFQHNYISSLTSLSNELDRKKYIALNIENDIEATQKHNQLINEKIKEIDFDLELVNKESNTLLAETGTSGIDLSKIFKENDRLSRDINRSSIELTSIQEEVRISEDSLNKLVKEKESIDIKSDQQGLQPALAILKQLHKIIFETKDRVYNEFIQQLEDLANEYFYKINEGFFTGSIKILRSKRDQVSVKLIQAGQEFASNSSLDTSMNLAILFAINELTRRESKRSFPLIFDAPTSSFDDKKRVHFYNILNECTEQTIILTKDFLSSETDSTSALSEEFKEISFDKAYTIANHHEGFDSQDLSTLSTVITPIEAH</sequence>
<dbReference type="Gene3D" id="3.40.50.300">
    <property type="entry name" value="P-loop containing nucleotide triphosphate hydrolases"/>
    <property type="match status" value="1"/>
</dbReference>
<evidence type="ECO:0000256" key="1">
    <source>
        <dbReference type="SAM" id="Coils"/>
    </source>
</evidence>
<dbReference type="InterPro" id="IPR027417">
    <property type="entry name" value="P-loop_NTPase"/>
</dbReference>
<proteinExistence type="predicted"/>
<comment type="caution">
    <text evidence="3">The sequence shown here is derived from an EMBL/GenBank/DDBJ whole genome shotgun (WGS) entry which is preliminary data.</text>
</comment>
<dbReference type="InterPro" id="IPR041685">
    <property type="entry name" value="AAA_GajA/Old/RecF-like"/>
</dbReference>
<evidence type="ECO:0000259" key="2">
    <source>
        <dbReference type="Pfam" id="PF13175"/>
    </source>
</evidence>
<dbReference type="AlphaFoldDB" id="A0A2U2AKD5"/>